<proteinExistence type="inferred from homology"/>
<sequence length="170" mass="18966">MVVIVISGPPGSGKSTVARSLSSKLSLPVLSAGSIFRKLAEELGVSVIELNKLAMEKIEIDLKIDKLIIDESRKGNLIVESHLAAWILENADLKVYLNAPLNERIKRIAKRDNISLERARVEVISREELQWRRFKVLYGVDVTDLSVFDLSFNTSKTPLEVIVNTIINSL</sequence>
<dbReference type="AlphaFoldDB" id="A0A0U2U7D5"/>
<feature type="binding site" evidence="10">
    <location>
        <begin position="8"/>
        <end position="16"/>
    </location>
    <ligand>
        <name>ATP</name>
        <dbReference type="ChEBI" id="CHEBI:30616"/>
    </ligand>
</feature>
<dbReference type="InterPro" id="IPR027417">
    <property type="entry name" value="P-loop_NTPase"/>
</dbReference>
<dbReference type="GO" id="GO:0005737">
    <property type="term" value="C:cytoplasm"/>
    <property type="evidence" value="ECO:0007669"/>
    <property type="project" value="UniProtKB-SubCell"/>
</dbReference>
<dbReference type="KEGG" id="iis:EYM_07405"/>
<evidence type="ECO:0000256" key="9">
    <source>
        <dbReference type="ARBA" id="ARBA00048478"/>
    </source>
</evidence>
<keyword evidence="4 10" id="KW-0808">Transferase</keyword>
<evidence type="ECO:0000256" key="6">
    <source>
        <dbReference type="ARBA" id="ARBA00022777"/>
    </source>
</evidence>
<gene>
    <name evidence="10" type="primary">cmk</name>
    <name evidence="11" type="ORF">EYM_07405</name>
</gene>
<dbReference type="EC" id="2.7.4.25" evidence="10"/>
<evidence type="ECO:0000256" key="7">
    <source>
        <dbReference type="ARBA" id="ARBA00022840"/>
    </source>
</evidence>
<comment type="similarity">
    <text evidence="2 10">Belongs to the cytidylate kinase family. Type 2 subfamily.</text>
</comment>
<keyword evidence="12" id="KW-1185">Reference proteome</keyword>
<keyword evidence="6 10" id="KW-0418">Kinase</keyword>
<accession>A0A0U2U7D5</accession>
<evidence type="ECO:0000256" key="10">
    <source>
        <dbReference type="HAMAP-Rule" id="MF_00239"/>
    </source>
</evidence>
<dbReference type="GO" id="GO:0006220">
    <property type="term" value="P:pyrimidine nucleotide metabolic process"/>
    <property type="evidence" value="ECO:0007669"/>
    <property type="project" value="UniProtKB-UniRule"/>
</dbReference>
<dbReference type="GO" id="GO:0036431">
    <property type="term" value="F:dCMP kinase activity"/>
    <property type="evidence" value="ECO:0007669"/>
    <property type="project" value="InterPro"/>
</dbReference>
<dbReference type="RefSeq" id="WP_075050438.1">
    <property type="nucleotide sequence ID" value="NZ_CP006867.1"/>
</dbReference>
<evidence type="ECO:0000313" key="11">
    <source>
        <dbReference type="EMBL" id="ALU12036.1"/>
    </source>
</evidence>
<evidence type="ECO:0000256" key="3">
    <source>
        <dbReference type="ARBA" id="ARBA00022490"/>
    </source>
</evidence>
<dbReference type="Proteomes" id="UP000060778">
    <property type="component" value="Chromosome"/>
</dbReference>
<dbReference type="Gene3D" id="3.40.50.300">
    <property type="entry name" value="P-loop containing nucleotide triphosphate hydrolases"/>
    <property type="match status" value="1"/>
</dbReference>
<dbReference type="OrthoDB" id="31096at2157"/>
<dbReference type="SUPFAM" id="SSF52540">
    <property type="entry name" value="P-loop containing nucleoside triphosphate hydrolases"/>
    <property type="match status" value="1"/>
</dbReference>
<organism evidence="11 12">
    <name type="scientific">Ignicoccus islandicus DSM 13165</name>
    <dbReference type="NCBI Taxonomy" id="940295"/>
    <lineage>
        <taxon>Archaea</taxon>
        <taxon>Thermoproteota</taxon>
        <taxon>Thermoprotei</taxon>
        <taxon>Desulfurococcales</taxon>
        <taxon>Desulfurococcaceae</taxon>
        <taxon>Ignicoccus</taxon>
    </lineage>
</organism>
<dbReference type="HAMAP" id="MF_00239">
    <property type="entry name" value="Cytidyl_kinase_type2"/>
    <property type="match status" value="1"/>
</dbReference>
<comment type="subcellular location">
    <subcellularLocation>
        <location evidence="1 10">Cytoplasm</location>
    </subcellularLocation>
</comment>
<keyword evidence="7 10" id="KW-0067">ATP-binding</keyword>
<name>A0A0U2U7D5_9CREN</name>
<dbReference type="GeneID" id="30680852"/>
<evidence type="ECO:0000256" key="1">
    <source>
        <dbReference type="ARBA" id="ARBA00004496"/>
    </source>
</evidence>
<keyword evidence="5 10" id="KW-0547">Nucleotide-binding</keyword>
<keyword evidence="3 10" id="KW-0963">Cytoplasm</keyword>
<dbReference type="PRINTS" id="PR01100">
    <property type="entry name" value="SHIKIMTKNASE"/>
</dbReference>
<dbReference type="InterPro" id="IPR011994">
    <property type="entry name" value="Cytidylate_kinase_dom"/>
</dbReference>
<dbReference type="CDD" id="cd02020">
    <property type="entry name" value="CMPK"/>
    <property type="match status" value="1"/>
</dbReference>
<dbReference type="Pfam" id="PF13189">
    <property type="entry name" value="Cytidylate_kin2"/>
    <property type="match status" value="1"/>
</dbReference>
<evidence type="ECO:0000256" key="4">
    <source>
        <dbReference type="ARBA" id="ARBA00022679"/>
    </source>
</evidence>
<dbReference type="GO" id="GO:0005524">
    <property type="term" value="F:ATP binding"/>
    <property type="evidence" value="ECO:0007669"/>
    <property type="project" value="UniProtKB-UniRule"/>
</dbReference>
<reference evidence="11 12" key="1">
    <citation type="submission" date="2013-11" db="EMBL/GenBank/DDBJ databases">
        <title>Comparative genomics of Ignicoccus.</title>
        <authorList>
            <person name="Podar M."/>
        </authorList>
    </citation>
    <scope>NUCLEOTIDE SEQUENCE [LARGE SCALE GENOMIC DNA]</scope>
    <source>
        <strain evidence="11 12">DSM 13165</strain>
    </source>
</reference>
<evidence type="ECO:0000256" key="5">
    <source>
        <dbReference type="ARBA" id="ARBA00022741"/>
    </source>
</evidence>
<dbReference type="EMBL" id="CP006867">
    <property type="protein sequence ID" value="ALU12036.1"/>
    <property type="molecule type" value="Genomic_DNA"/>
</dbReference>
<comment type="catalytic activity">
    <reaction evidence="9 10">
        <text>CMP + ATP = CDP + ADP</text>
        <dbReference type="Rhea" id="RHEA:11600"/>
        <dbReference type="ChEBI" id="CHEBI:30616"/>
        <dbReference type="ChEBI" id="CHEBI:58069"/>
        <dbReference type="ChEBI" id="CHEBI:60377"/>
        <dbReference type="ChEBI" id="CHEBI:456216"/>
        <dbReference type="EC" id="2.7.4.25"/>
    </reaction>
</comment>
<dbReference type="NCBIfam" id="TIGR02173">
    <property type="entry name" value="cyt_kin_arch"/>
    <property type="match status" value="1"/>
</dbReference>
<dbReference type="GO" id="GO:0036430">
    <property type="term" value="F:CMP kinase activity"/>
    <property type="evidence" value="ECO:0007669"/>
    <property type="project" value="RHEA"/>
</dbReference>
<dbReference type="STRING" id="940295.EYM_07405"/>
<evidence type="ECO:0000256" key="8">
    <source>
        <dbReference type="ARBA" id="ARBA00047615"/>
    </source>
</evidence>
<dbReference type="InterPro" id="IPR011892">
    <property type="entry name" value="Cyt_kin_arch"/>
</dbReference>
<evidence type="ECO:0000313" key="12">
    <source>
        <dbReference type="Proteomes" id="UP000060778"/>
    </source>
</evidence>
<evidence type="ECO:0000256" key="2">
    <source>
        <dbReference type="ARBA" id="ARBA00011005"/>
    </source>
</evidence>
<comment type="catalytic activity">
    <reaction evidence="8 10">
        <text>dCMP + ATP = dCDP + ADP</text>
        <dbReference type="Rhea" id="RHEA:25094"/>
        <dbReference type="ChEBI" id="CHEBI:30616"/>
        <dbReference type="ChEBI" id="CHEBI:57566"/>
        <dbReference type="ChEBI" id="CHEBI:58593"/>
        <dbReference type="ChEBI" id="CHEBI:456216"/>
        <dbReference type="EC" id="2.7.4.25"/>
    </reaction>
</comment>
<protein>
    <recommendedName>
        <fullName evidence="10">Cytidylate kinase</fullName>
        <shortName evidence="10">CK</shortName>
        <ecNumber evidence="10">2.7.4.25</ecNumber>
    </recommendedName>
    <alternativeName>
        <fullName evidence="10">Cytidine monophosphate kinase</fullName>
        <shortName evidence="10">CMP kinase</shortName>
    </alternativeName>
</protein>